<sequence>MHPWIVVALAGLGVPRVVAHDLGLAGPVANSVLVFVPLAIWVGWVLWRRVPPLPALVVVGVVYGILLAITHQLLWLDAFDSAPPELGGNLAGYFSPTAEQVIVRLASAGSSIVTGVLLGTVTGIVAWVLARIAGRTDRNADDTRR</sequence>
<keyword evidence="1" id="KW-0472">Membrane</keyword>
<keyword evidence="3" id="KW-1185">Reference proteome</keyword>
<feature type="transmembrane region" description="Helical" evidence="1">
    <location>
        <begin position="54"/>
        <end position="75"/>
    </location>
</feature>
<name>A0A846YPN9_9NOCA</name>
<evidence type="ECO:0000313" key="3">
    <source>
        <dbReference type="Proteomes" id="UP000570678"/>
    </source>
</evidence>
<gene>
    <name evidence="2" type="ORF">HGA15_24710</name>
</gene>
<evidence type="ECO:0000256" key="1">
    <source>
        <dbReference type="SAM" id="Phobius"/>
    </source>
</evidence>
<evidence type="ECO:0000313" key="2">
    <source>
        <dbReference type="EMBL" id="NKY59298.1"/>
    </source>
</evidence>
<organism evidence="2 3">
    <name type="scientific">Nocardia flavorosea</name>
    <dbReference type="NCBI Taxonomy" id="53429"/>
    <lineage>
        <taxon>Bacteria</taxon>
        <taxon>Bacillati</taxon>
        <taxon>Actinomycetota</taxon>
        <taxon>Actinomycetes</taxon>
        <taxon>Mycobacteriales</taxon>
        <taxon>Nocardiaceae</taxon>
        <taxon>Nocardia</taxon>
    </lineage>
</organism>
<protein>
    <submittedName>
        <fullName evidence="2">Uncharacterized protein</fullName>
    </submittedName>
</protein>
<proteinExistence type="predicted"/>
<dbReference type="Proteomes" id="UP000570678">
    <property type="component" value="Unassembled WGS sequence"/>
</dbReference>
<feature type="transmembrane region" description="Helical" evidence="1">
    <location>
        <begin position="29"/>
        <end position="47"/>
    </location>
</feature>
<keyword evidence="1" id="KW-1133">Transmembrane helix</keyword>
<keyword evidence="1" id="KW-0812">Transmembrane</keyword>
<dbReference type="EMBL" id="JAAXOT010000014">
    <property type="protein sequence ID" value="NKY59298.1"/>
    <property type="molecule type" value="Genomic_DNA"/>
</dbReference>
<reference evidence="2 3" key="1">
    <citation type="submission" date="2020-04" db="EMBL/GenBank/DDBJ databases">
        <title>MicrobeNet Type strains.</title>
        <authorList>
            <person name="Nicholson A.C."/>
        </authorList>
    </citation>
    <scope>NUCLEOTIDE SEQUENCE [LARGE SCALE GENOMIC DNA]</scope>
    <source>
        <strain evidence="2 3">JCM 3332</strain>
    </source>
</reference>
<dbReference type="AlphaFoldDB" id="A0A846YPN9"/>
<comment type="caution">
    <text evidence="2">The sequence shown here is derived from an EMBL/GenBank/DDBJ whole genome shotgun (WGS) entry which is preliminary data.</text>
</comment>
<feature type="transmembrane region" description="Helical" evidence="1">
    <location>
        <begin position="112"/>
        <end position="130"/>
    </location>
</feature>
<accession>A0A846YPN9</accession>